<dbReference type="PANTHER" id="PTHR43153:SF1">
    <property type="entry name" value="ELECTRON TRANSFER FLAVOPROTEIN SUBUNIT ALPHA, MITOCHONDRIAL"/>
    <property type="match status" value="1"/>
</dbReference>
<name>A0A3E2TGZ5_9FIRM</name>
<dbReference type="InterPro" id="IPR001308">
    <property type="entry name" value="ETF_a/FixB"/>
</dbReference>
<comment type="cofactor">
    <cofactor evidence="2">
        <name>FAD</name>
        <dbReference type="ChEBI" id="CHEBI:57692"/>
    </cofactor>
    <text evidence="2">Binds 1 FAD per dimer.</text>
</comment>
<proteinExistence type="inferred from homology"/>
<dbReference type="InterPro" id="IPR014730">
    <property type="entry name" value="ETF_a/b_N"/>
</dbReference>
<dbReference type="Gene3D" id="3.40.50.620">
    <property type="entry name" value="HUPs"/>
    <property type="match status" value="1"/>
</dbReference>
<feature type="binding site" evidence="2">
    <location>
        <begin position="268"/>
        <end position="272"/>
    </location>
    <ligand>
        <name>FAD</name>
        <dbReference type="ChEBI" id="CHEBI:57692"/>
    </ligand>
</feature>
<feature type="binding site" evidence="2">
    <location>
        <position position="306"/>
    </location>
    <ligand>
        <name>FAD</name>
        <dbReference type="ChEBI" id="CHEBI:57692"/>
    </ligand>
</feature>
<keyword evidence="2" id="KW-0285">Flavoprotein</keyword>
<dbReference type="GO" id="GO:0033539">
    <property type="term" value="P:fatty acid beta-oxidation using acyl-CoA dehydrogenase"/>
    <property type="evidence" value="ECO:0007669"/>
    <property type="project" value="TreeGrafter"/>
</dbReference>
<dbReference type="PANTHER" id="PTHR43153">
    <property type="entry name" value="ELECTRON TRANSFER FLAVOPROTEIN ALPHA"/>
    <property type="match status" value="1"/>
</dbReference>
<dbReference type="PIRSF" id="PIRSF000089">
    <property type="entry name" value="Electra_flavoP_a"/>
    <property type="match status" value="1"/>
</dbReference>
<evidence type="ECO:0000313" key="5">
    <source>
        <dbReference type="Proteomes" id="UP000260773"/>
    </source>
</evidence>
<dbReference type="GO" id="GO:0050660">
    <property type="term" value="F:flavin adenine dinucleotide binding"/>
    <property type="evidence" value="ECO:0007669"/>
    <property type="project" value="InterPro"/>
</dbReference>
<dbReference type="SUPFAM" id="SSF52402">
    <property type="entry name" value="Adenine nucleotide alpha hydrolases-like"/>
    <property type="match status" value="1"/>
</dbReference>
<evidence type="ECO:0000256" key="1">
    <source>
        <dbReference type="ARBA" id="ARBA00005817"/>
    </source>
</evidence>
<evidence type="ECO:0000259" key="3">
    <source>
        <dbReference type="SMART" id="SM00893"/>
    </source>
</evidence>
<dbReference type="SUPFAM" id="SSF52467">
    <property type="entry name" value="DHS-like NAD/FAD-binding domain"/>
    <property type="match status" value="1"/>
</dbReference>
<evidence type="ECO:0000313" key="4">
    <source>
        <dbReference type="EMBL" id="RGB75553.1"/>
    </source>
</evidence>
<keyword evidence="2" id="KW-0274">FAD</keyword>
<dbReference type="AlphaFoldDB" id="A0A3E2TGZ5"/>
<feature type="binding site" evidence="2">
    <location>
        <begin position="285"/>
        <end position="292"/>
    </location>
    <ligand>
        <name>FAD</name>
        <dbReference type="ChEBI" id="CHEBI:57692"/>
    </ligand>
</feature>
<dbReference type="Proteomes" id="UP000260773">
    <property type="component" value="Unassembled WGS sequence"/>
</dbReference>
<evidence type="ECO:0000256" key="2">
    <source>
        <dbReference type="PIRSR" id="PIRSR000089-1"/>
    </source>
</evidence>
<dbReference type="InterPro" id="IPR029035">
    <property type="entry name" value="DHS-like_NAD/FAD-binding_dom"/>
</dbReference>
<dbReference type="Pfam" id="PF00766">
    <property type="entry name" value="ETF_alpha"/>
    <property type="match status" value="1"/>
</dbReference>
<sequence length="340" mass="35574">MQKQKYFNLRRNYNGFRRYKDVLVVLELDEGKPVNVSLENIAAAKSVANGGKVIAVTVCENAAKTAIEYGADSAIVIEGAQFEGYNADAVADAVAQIAAEVKPAAIFTGATGKGKDLVPRIAAKLATGSVCDATAVKLDEAGNVVFTVPAYGGNILTDVVIDSVRPQVASIRGGSVSKLEPEAGKAGDIAKKAITVADDQIKLQIKETVKEIAESVNLEEAEVIVAGGRGMGSKENFDKLQELADVLGGVVGCTRPAMESGWISRAHQVGQSGKIVAPKVYFAFGISGATQHVSGMIGSGYIVAVNKDEDAPIFDVADVGIVGGAMEVLDIMIEEFKKNK</sequence>
<dbReference type="Gene3D" id="3.40.50.1220">
    <property type="entry name" value="TPP-binding domain"/>
    <property type="match status" value="1"/>
</dbReference>
<dbReference type="InterPro" id="IPR033947">
    <property type="entry name" value="ETF_alpha_N"/>
</dbReference>
<dbReference type="Pfam" id="PF01012">
    <property type="entry name" value="ETF"/>
    <property type="match status" value="1"/>
</dbReference>
<dbReference type="EMBL" id="QVEP01000046">
    <property type="protein sequence ID" value="RGB75553.1"/>
    <property type="molecule type" value="Genomic_DNA"/>
</dbReference>
<comment type="caution">
    <text evidence="4">The sequence shown here is derived from an EMBL/GenBank/DDBJ whole genome shotgun (WGS) entry which is preliminary data.</text>
</comment>
<gene>
    <name evidence="4" type="ORF">DW070_14030</name>
</gene>
<dbReference type="CDD" id="cd01715">
    <property type="entry name" value="ETF_alpha"/>
    <property type="match status" value="1"/>
</dbReference>
<accession>A0A3E2TGZ5</accession>
<reference evidence="4 5" key="1">
    <citation type="submission" date="2018-08" db="EMBL/GenBank/DDBJ databases">
        <title>A genome reference for cultivated species of the human gut microbiota.</title>
        <authorList>
            <person name="Zou Y."/>
            <person name="Xue W."/>
            <person name="Luo G."/>
        </authorList>
    </citation>
    <scope>NUCLEOTIDE SEQUENCE [LARGE SCALE GENOMIC DNA]</scope>
    <source>
        <strain evidence="4 5">AF45-17</strain>
    </source>
</reference>
<organism evidence="4 5">
    <name type="scientific">Coprococcus catus</name>
    <dbReference type="NCBI Taxonomy" id="116085"/>
    <lineage>
        <taxon>Bacteria</taxon>
        <taxon>Bacillati</taxon>
        <taxon>Bacillota</taxon>
        <taxon>Clostridia</taxon>
        <taxon>Lachnospirales</taxon>
        <taxon>Lachnospiraceae</taxon>
        <taxon>Coprococcus</taxon>
    </lineage>
</organism>
<protein>
    <submittedName>
        <fullName evidence="4">Electron transfer flavoprotein subunit alpha/FixB family protein</fullName>
    </submittedName>
</protein>
<feature type="binding site" evidence="2">
    <location>
        <begin position="254"/>
        <end position="255"/>
    </location>
    <ligand>
        <name>FAD</name>
        <dbReference type="ChEBI" id="CHEBI:57692"/>
    </ligand>
</feature>
<feature type="binding site" evidence="2">
    <location>
        <position position="229"/>
    </location>
    <ligand>
        <name>FAD</name>
        <dbReference type="ChEBI" id="CHEBI:57692"/>
    </ligand>
</feature>
<dbReference type="SMART" id="SM00893">
    <property type="entry name" value="ETF"/>
    <property type="match status" value="1"/>
</dbReference>
<dbReference type="GO" id="GO:0009055">
    <property type="term" value="F:electron transfer activity"/>
    <property type="evidence" value="ECO:0007669"/>
    <property type="project" value="InterPro"/>
</dbReference>
<dbReference type="InterPro" id="IPR014729">
    <property type="entry name" value="Rossmann-like_a/b/a_fold"/>
</dbReference>
<comment type="similarity">
    <text evidence="1">Belongs to the ETF alpha-subunit/FixB family.</text>
</comment>
<feature type="domain" description="Electron transfer flavoprotein alpha/beta-subunit N-terminal" evidence="3">
    <location>
        <begin position="22"/>
        <end position="207"/>
    </location>
</feature>
<dbReference type="InterPro" id="IPR014731">
    <property type="entry name" value="ETF_asu_C"/>
</dbReference>